<reference evidence="1 2" key="1">
    <citation type="journal article" date="2022" name="Int. J. Syst. Evol. Microbiol.">
        <title>&lt;i&gt;Sideroxyarcus emersonii&lt;/i&gt; gen. nov. sp. nov., a neutrophilic, microaerobic iron- and thiosulfate-oxidizing bacterium isolated from iron-rich wetland sediment.</title>
        <authorList>
            <person name="Kato S."/>
            <person name="Itoh T."/>
            <person name="Iino T."/>
            <person name="Ohkuma M."/>
        </authorList>
    </citation>
    <scope>NUCLEOTIDE SEQUENCE [LARGE SCALE GENOMIC DNA]</scope>
    <source>
        <strain evidence="1 2">MIZ01</strain>
    </source>
</reference>
<accession>A0AAN2C0N6</accession>
<evidence type="ECO:0000313" key="2">
    <source>
        <dbReference type="Proteomes" id="UP001320326"/>
    </source>
</evidence>
<sequence>MQDETIHCSHLKMLEENYGNSRRGLARKRGNIDFCLNEVLVEEGYKIDNLYRGDHNPTYSFITVQYDHEPPAHDGNSSTSSIASLKRRVKLSHRKAIKRVDMMQTAFMSAGK</sequence>
<dbReference type="KEGG" id="seme:MIZ01_2643"/>
<gene>
    <name evidence="1" type="ORF">MIZ01_2643</name>
</gene>
<protein>
    <submittedName>
        <fullName evidence="1">Uncharacterized protein</fullName>
    </submittedName>
</protein>
<dbReference type="Proteomes" id="UP001320326">
    <property type="component" value="Chromosome"/>
</dbReference>
<dbReference type="AlphaFoldDB" id="A0AAN2C0N6"/>
<dbReference type="RefSeq" id="WP_237247344.1">
    <property type="nucleotide sequence ID" value="NZ_AP023423.1"/>
</dbReference>
<evidence type="ECO:0000313" key="1">
    <source>
        <dbReference type="EMBL" id="BCK88837.1"/>
    </source>
</evidence>
<keyword evidence="2" id="KW-1185">Reference proteome</keyword>
<organism evidence="1 2">
    <name type="scientific">Sideroxyarcus emersonii</name>
    <dbReference type="NCBI Taxonomy" id="2764705"/>
    <lineage>
        <taxon>Bacteria</taxon>
        <taxon>Pseudomonadati</taxon>
        <taxon>Pseudomonadota</taxon>
        <taxon>Betaproteobacteria</taxon>
        <taxon>Nitrosomonadales</taxon>
        <taxon>Gallionellaceae</taxon>
        <taxon>Sideroxyarcus</taxon>
    </lineage>
</organism>
<dbReference type="EMBL" id="AP023423">
    <property type="protein sequence ID" value="BCK88837.1"/>
    <property type="molecule type" value="Genomic_DNA"/>
</dbReference>
<name>A0AAN2C0N6_9PROT</name>
<proteinExistence type="predicted"/>